<reference evidence="4 5" key="1">
    <citation type="journal article" date="2015" name="Antonie Van Leeuwenhoek">
        <title>Pseudooceanicola atlanticus gen. nov. sp. nov., isolated from surface seawater of the Atlantic Ocean and reclassification of Oceanicola batsensis, Oceanicola marinus, Oceanicola nitratireducens, Oceanicola nanhaiensis, Oceanicola antarcticus and Oceanicola flagellatus, as Pseudooceanicola batsensis comb. nov., Pseudooceanicola marinus comb. nov., Pseudooceanicola nitratireducens comb. nov., Pseudooceanicola nanhaiensis comb. nov., Pseudooceanicola antarcticus comb. nov., and Pseudooceanicola flagellatus comb. nov.</title>
        <authorList>
            <person name="Lai Q."/>
            <person name="Li G."/>
            <person name="Liu X."/>
            <person name="Du Y."/>
            <person name="Sun F."/>
            <person name="Shao Z."/>
        </authorList>
    </citation>
    <scope>NUCLEOTIDE SEQUENCE [LARGE SCALE GENOMIC DNA]</scope>
    <source>
        <strain evidence="4 5">22II-s11g</strain>
    </source>
</reference>
<evidence type="ECO:0000259" key="3">
    <source>
        <dbReference type="Pfam" id="PF01370"/>
    </source>
</evidence>
<dbReference type="Pfam" id="PF01370">
    <property type="entry name" value="Epimerase"/>
    <property type="match status" value="1"/>
</dbReference>
<comment type="caution">
    <text evidence="4">The sequence shown here is derived from an EMBL/GenBank/DDBJ whole genome shotgun (WGS) entry which is preliminary data.</text>
</comment>
<dbReference type="InterPro" id="IPR050425">
    <property type="entry name" value="NAD(P)_dehydrat-like"/>
</dbReference>
<evidence type="ECO:0000256" key="1">
    <source>
        <dbReference type="ARBA" id="ARBA00023002"/>
    </source>
</evidence>
<dbReference type="STRING" id="1461694.ATO9_09205"/>
<accession>A0A0A0EF25</accession>
<dbReference type="InterPro" id="IPR001509">
    <property type="entry name" value="Epimerase_deHydtase"/>
</dbReference>
<dbReference type="FunFam" id="3.40.50.720:FF:000085">
    <property type="entry name" value="Dihydroflavonol reductase"/>
    <property type="match status" value="1"/>
</dbReference>
<dbReference type="InterPro" id="IPR036291">
    <property type="entry name" value="NAD(P)-bd_dom_sf"/>
</dbReference>
<dbReference type="Gene3D" id="3.40.50.720">
    <property type="entry name" value="NAD(P)-binding Rossmann-like Domain"/>
    <property type="match status" value="1"/>
</dbReference>
<name>A0A0A0EF25_9RHOB</name>
<protein>
    <submittedName>
        <fullName evidence="4">Diaminohydroxyphosphoribosylaminopyrimidine deaminase</fullName>
    </submittedName>
</protein>
<keyword evidence="5" id="KW-1185">Reference proteome</keyword>
<dbReference type="OrthoDB" id="9778052at2"/>
<evidence type="ECO:0000313" key="5">
    <source>
        <dbReference type="Proteomes" id="UP000030004"/>
    </source>
</evidence>
<dbReference type="RefSeq" id="WP_043747640.1">
    <property type="nucleotide sequence ID" value="NZ_AQQX01000003.1"/>
</dbReference>
<proteinExistence type="inferred from homology"/>
<dbReference type="AlphaFoldDB" id="A0A0A0EF25"/>
<dbReference type="PANTHER" id="PTHR10366:SF564">
    <property type="entry name" value="STEROL-4-ALPHA-CARBOXYLATE 3-DEHYDROGENASE, DECARBOXYLATING"/>
    <property type="match status" value="1"/>
</dbReference>
<evidence type="ECO:0000256" key="2">
    <source>
        <dbReference type="ARBA" id="ARBA00023445"/>
    </source>
</evidence>
<dbReference type="Proteomes" id="UP000030004">
    <property type="component" value="Unassembled WGS sequence"/>
</dbReference>
<sequence>MLDTSTPVMVTGATGYVAGWIVKRLLEEGMTVHAPVRNPHDSAKLQHLNAIAGGSPGTIRYFEADLLKDGSYADAMEGCSVVFHTASPFSTNVKNPQKDLVDPALLGTRNVLIQANNVTSVRRVVLTSSCAAIYTDAIDTVNAPGGMLTEDIWNTTASLDYQPYSYSKTVAEQQAWTLAKAQDRWDLVTINPSLVLGPAIGGRPSSESFSIMRRAGTGEFSRGAPRIGIGVVDVREVAKAHVKAAFDPGVSGRHIVSGHDTDIFSVVKTLAEPYGDEYPLPRRSLPRWLLWLVAPMVGMERAWVRRNANVPWHADNSKSIEQLGIEYRPLEDTTRDMFAYMIDQGYFDKG</sequence>
<gene>
    <name evidence="4" type="ORF">ATO9_09205</name>
</gene>
<dbReference type="SUPFAM" id="SSF51735">
    <property type="entry name" value="NAD(P)-binding Rossmann-fold domains"/>
    <property type="match status" value="1"/>
</dbReference>
<dbReference type="GO" id="GO:0016616">
    <property type="term" value="F:oxidoreductase activity, acting on the CH-OH group of donors, NAD or NADP as acceptor"/>
    <property type="evidence" value="ECO:0007669"/>
    <property type="project" value="TreeGrafter"/>
</dbReference>
<dbReference type="eggNOG" id="COG0451">
    <property type="taxonomic scope" value="Bacteria"/>
</dbReference>
<dbReference type="PANTHER" id="PTHR10366">
    <property type="entry name" value="NAD DEPENDENT EPIMERASE/DEHYDRATASE"/>
    <property type="match status" value="1"/>
</dbReference>
<organism evidence="4 5">
    <name type="scientific">Pseudooceanicola atlanticus</name>
    <dbReference type="NCBI Taxonomy" id="1461694"/>
    <lineage>
        <taxon>Bacteria</taxon>
        <taxon>Pseudomonadati</taxon>
        <taxon>Pseudomonadota</taxon>
        <taxon>Alphaproteobacteria</taxon>
        <taxon>Rhodobacterales</taxon>
        <taxon>Paracoccaceae</taxon>
        <taxon>Pseudooceanicola</taxon>
    </lineage>
</organism>
<comment type="similarity">
    <text evidence="2">Belongs to the NAD(P)-dependent epimerase/dehydratase family. Dihydroflavonol-4-reductase subfamily.</text>
</comment>
<dbReference type="EMBL" id="AQQX01000003">
    <property type="protein sequence ID" value="KGM48875.1"/>
    <property type="molecule type" value="Genomic_DNA"/>
</dbReference>
<keyword evidence="1" id="KW-0560">Oxidoreductase</keyword>
<feature type="domain" description="NAD-dependent epimerase/dehydratase" evidence="3">
    <location>
        <begin position="8"/>
        <end position="245"/>
    </location>
</feature>
<evidence type="ECO:0000313" key="4">
    <source>
        <dbReference type="EMBL" id="KGM48875.1"/>
    </source>
</evidence>